<evidence type="ECO:0000313" key="6">
    <source>
        <dbReference type="Proteomes" id="UP000064844"/>
    </source>
</evidence>
<feature type="domain" description="Peptidase M16 C-terminal" evidence="4">
    <location>
        <begin position="173"/>
        <end position="338"/>
    </location>
</feature>
<keyword evidence="6" id="KW-1185">Reference proteome</keyword>
<dbReference type="PATRIC" id="fig|1297617.4.peg.151"/>
<evidence type="ECO:0000256" key="2">
    <source>
        <dbReference type="RuleBase" id="RU004447"/>
    </source>
</evidence>
<dbReference type="FunFam" id="3.30.830.10:FF:000008">
    <property type="entry name" value="Mitochondrial-processing peptidase subunit beta"/>
    <property type="match status" value="1"/>
</dbReference>
<dbReference type="STRING" id="1297617.IB211_00152"/>
<dbReference type="eggNOG" id="COG0612">
    <property type="taxonomic scope" value="Bacteria"/>
</dbReference>
<dbReference type="InterPro" id="IPR007863">
    <property type="entry name" value="Peptidase_M16_C"/>
</dbReference>
<name>A0A0S2VZQ9_9FIRM</name>
<dbReference type="PROSITE" id="PS00143">
    <property type="entry name" value="INSULINASE"/>
    <property type="match status" value="1"/>
</dbReference>
<dbReference type="GO" id="GO:0006508">
    <property type="term" value="P:proteolysis"/>
    <property type="evidence" value="ECO:0007669"/>
    <property type="project" value="InterPro"/>
</dbReference>
<proteinExistence type="inferred from homology"/>
<dbReference type="InterPro" id="IPR011765">
    <property type="entry name" value="Pept_M16_N"/>
</dbReference>
<sequence length="419" mass="46276">MEEAYNTQVLPNGVRIVTEHVPSVRSASLGIWVGTGSRSEKPGEGGAAHFIEHMVFKGTERRTARQLAQEMDAIGGQVNAYTTKECTCFYARSLDEHLSRAMDMLCDMVFCSRFDEQDVQIERGVILEEIGMYQDNPEDLCSERLMGAVYKGTPLARPILGTRASLEKMTGAWLREYMRAHYLPGDIVVSLAGSFPELVVEELKARFLALEGGKSPAPRPAGYTPAFTLKKKAIEQNHLTLAFPGLPYGHKKRFVLQLLSSMLGGGMSSRLFQEVRERRGLCYSVYTYGAGHAETGVFAIYTALGKETEAQALETICRTIRDFAERGPAAEELGRARELSKANVLMGLESTQSRMSALGRGTLLQDRPLTTDEVIEAYNAVTAEDVRALARELFDFSRVSLSAVGRVGDEDYYRGLIGN</sequence>
<organism evidence="5 6">
    <name type="scientific">Intestinimonas butyriciproducens</name>
    <dbReference type="NCBI Taxonomy" id="1297617"/>
    <lineage>
        <taxon>Bacteria</taxon>
        <taxon>Bacillati</taxon>
        <taxon>Bacillota</taxon>
        <taxon>Clostridia</taxon>
        <taxon>Eubacteriales</taxon>
        <taxon>Intestinimonas</taxon>
    </lineage>
</organism>
<dbReference type="InterPro" id="IPR001431">
    <property type="entry name" value="Pept_M16_Zn_BS"/>
</dbReference>
<evidence type="ECO:0000259" key="4">
    <source>
        <dbReference type="Pfam" id="PF05193"/>
    </source>
</evidence>
<gene>
    <name evidence="5" type="ORF">IB211_00152</name>
</gene>
<dbReference type="Pfam" id="PF05193">
    <property type="entry name" value="Peptidase_M16_C"/>
    <property type="match status" value="1"/>
</dbReference>
<dbReference type="Proteomes" id="UP000064844">
    <property type="component" value="Chromosome"/>
</dbReference>
<dbReference type="SUPFAM" id="SSF63411">
    <property type="entry name" value="LuxS/MPP-like metallohydrolase"/>
    <property type="match status" value="2"/>
</dbReference>
<evidence type="ECO:0000259" key="3">
    <source>
        <dbReference type="Pfam" id="PF00675"/>
    </source>
</evidence>
<dbReference type="GO" id="GO:0046872">
    <property type="term" value="F:metal ion binding"/>
    <property type="evidence" value="ECO:0007669"/>
    <property type="project" value="InterPro"/>
</dbReference>
<evidence type="ECO:0000313" key="5">
    <source>
        <dbReference type="EMBL" id="ALP92548.1"/>
    </source>
</evidence>
<dbReference type="KEGG" id="ibu:IB211_00152"/>
<dbReference type="Pfam" id="PF00675">
    <property type="entry name" value="Peptidase_M16"/>
    <property type="match status" value="1"/>
</dbReference>
<dbReference type="RefSeq" id="WP_058116797.1">
    <property type="nucleotide sequence ID" value="NZ_CP011307.1"/>
</dbReference>
<comment type="similarity">
    <text evidence="1 2">Belongs to the peptidase M16 family.</text>
</comment>
<dbReference type="EMBL" id="CP011307">
    <property type="protein sequence ID" value="ALP92548.1"/>
    <property type="molecule type" value="Genomic_DNA"/>
</dbReference>
<protein>
    <submittedName>
        <fullName evidence="5">Peptidase, M16 family</fullName>
    </submittedName>
</protein>
<accession>A0A0S2VZQ9</accession>
<dbReference type="PANTHER" id="PTHR11851">
    <property type="entry name" value="METALLOPROTEASE"/>
    <property type="match status" value="1"/>
</dbReference>
<dbReference type="PANTHER" id="PTHR11851:SF49">
    <property type="entry name" value="MITOCHONDRIAL-PROCESSING PEPTIDASE SUBUNIT ALPHA"/>
    <property type="match status" value="1"/>
</dbReference>
<dbReference type="GO" id="GO:0004222">
    <property type="term" value="F:metalloendopeptidase activity"/>
    <property type="evidence" value="ECO:0007669"/>
    <property type="project" value="InterPro"/>
</dbReference>
<dbReference type="InterPro" id="IPR050361">
    <property type="entry name" value="MPP/UQCRC_Complex"/>
</dbReference>
<dbReference type="Gene3D" id="3.30.830.10">
    <property type="entry name" value="Metalloenzyme, LuxS/M16 peptidase-like"/>
    <property type="match status" value="2"/>
</dbReference>
<dbReference type="AlphaFoldDB" id="A0A0S2VZQ9"/>
<evidence type="ECO:0000256" key="1">
    <source>
        <dbReference type="ARBA" id="ARBA00007261"/>
    </source>
</evidence>
<dbReference type="InterPro" id="IPR011249">
    <property type="entry name" value="Metalloenz_LuxS/M16"/>
</dbReference>
<reference evidence="6" key="2">
    <citation type="submission" date="2015-04" db="EMBL/GenBank/DDBJ databases">
        <title>A butyrogenic pathway from the amino acid lysine in a human gut commensal.</title>
        <authorList>
            <person name="de Vos W.M."/>
            <person name="Bui N.T.P."/>
            <person name="Plugge C.M."/>
            <person name="Ritari J."/>
        </authorList>
    </citation>
    <scope>NUCLEOTIDE SEQUENCE [LARGE SCALE GENOMIC DNA]</scope>
    <source>
        <strain evidence="6">AF211</strain>
    </source>
</reference>
<feature type="domain" description="Peptidase M16 N-terminal" evidence="3">
    <location>
        <begin position="15"/>
        <end position="162"/>
    </location>
</feature>
<reference evidence="5 6" key="1">
    <citation type="journal article" date="2015" name="Nat. Commun.">
        <title>Production of butyrate from lysine and the Amadori product fructoselysine by a human gut commensal.</title>
        <authorList>
            <person name="Bui T.P."/>
            <person name="Ritari J."/>
            <person name="Boeren S."/>
            <person name="de Waard P."/>
            <person name="Plugge C.M."/>
            <person name="de Vos W.M."/>
        </authorList>
    </citation>
    <scope>NUCLEOTIDE SEQUENCE [LARGE SCALE GENOMIC DNA]</scope>
    <source>
        <strain evidence="5 6">AF211</strain>
    </source>
</reference>